<proteinExistence type="inferred from homology"/>
<feature type="transmembrane region" description="Helical" evidence="9">
    <location>
        <begin position="219"/>
        <end position="239"/>
    </location>
</feature>
<keyword evidence="12" id="KW-1185">Reference proteome</keyword>
<keyword evidence="2 9" id="KW-0813">Transport</keyword>
<keyword evidence="8 9" id="KW-0472">Membrane</keyword>
<dbReference type="PANTHER" id="PTHR14083">
    <property type="entry name" value="YIP1 INTERACTING FACTOR HOMOLOG YIF1 PROTEIN"/>
    <property type="match status" value="1"/>
</dbReference>
<evidence type="ECO:0000256" key="4">
    <source>
        <dbReference type="ARBA" id="ARBA00022824"/>
    </source>
</evidence>
<dbReference type="Proteomes" id="UP000054097">
    <property type="component" value="Unassembled WGS sequence"/>
</dbReference>
<dbReference type="InterPro" id="IPR005578">
    <property type="entry name" value="Yif1_fam"/>
</dbReference>
<dbReference type="GO" id="GO:0030134">
    <property type="term" value="C:COPII-coated ER to Golgi transport vesicle"/>
    <property type="evidence" value="ECO:0007669"/>
    <property type="project" value="TreeGrafter"/>
</dbReference>
<feature type="compositionally biased region" description="Polar residues" evidence="10">
    <location>
        <begin position="43"/>
        <end position="59"/>
    </location>
</feature>
<keyword evidence="7 9" id="KW-0333">Golgi apparatus</keyword>
<reference evidence="12" key="2">
    <citation type="submission" date="2015-01" db="EMBL/GenBank/DDBJ databases">
        <title>Evolutionary Origins and Diversification of the Mycorrhizal Mutualists.</title>
        <authorList>
            <consortium name="DOE Joint Genome Institute"/>
            <consortium name="Mycorrhizal Genomics Consortium"/>
            <person name="Kohler A."/>
            <person name="Kuo A."/>
            <person name="Nagy L.G."/>
            <person name="Floudas D."/>
            <person name="Copeland A."/>
            <person name="Barry K.W."/>
            <person name="Cichocki N."/>
            <person name="Veneault-Fourrey C."/>
            <person name="LaButti K."/>
            <person name="Lindquist E.A."/>
            <person name="Lipzen A."/>
            <person name="Lundell T."/>
            <person name="Morin E."/>
            <person name="Murat C."/>
            <person name="Riley R."/>
            <person name="Ohm R."/>
            <person name="Sun H."/>
            <person name="Tunlid A."/>
            <person name="Henrissat B."/>
            <person name="Grigoriev I.V."/>
            <person name="Hibbett D.S."/>
            <person name="Martin F."/>
        </authorList>
    </citation>
    <scope>NUCLEOTIDE SEQUENCE [LARGE SCALE GENOMIC DNA]</scope>
    <source>
        <strain evidence="12">MAFF 305830</strain>
    </source>
</reference>
<name>A0A0C3AWF3_SERVB</name>
<sequence length="338" mass="36520">MWNSQTSRSPPPLHHPIPTHPHYIPEPPDTPVGSEPSGYMRFSSESTRPPIDSFTNPPVNANPGFVPRHGHSPQPGGTAGYTNAPSYGIYPQPPNVYNNQGVAGGPNAMGAGAVPAFGGAPWGNMGINDATAQMGMQLGRTAVQAGQEYVEKNFGSFWLPMRTIKGSFNVSNGYVVKKLGLLVLPWRHRGWNRRVLGGEGEGNAPRYAPPRDDVNSPDLYIPSMAIVTYILLSALRAGLDAKFHPEVLARKMSTAITIIILECVFVKLGCYALGVPNNAGNGQMTDILAYTGYKFVACTVLLLLTILKCKTSIYWGIFLYLFAANGFFLVSLSVVVKK</sequence>
<accession>A0A0C3AWF3</accession>
<dbReference type="STRING" id="933852.A0A0C3AWF3"/>
<feature type="transmembrane region" description="Helical" evidence="9">
    <location>
        <begin position="287"/>
        <end position="307"/>
    </location>
</feature>
<dbReference type="PANTHER" id="PTHR14083:SF0">
    <property type="entry name" value="YIP1D-INTERACTING FACTOR 1, ISOFORM C"/>
    <property type="match status" value="1"/>
</dbReference>
<dbReference type="GO" id="GO:0000139">
    <property type="term" value="C:Golgi membrane"/>
    <property type="evidence" value="ECO:0007669"/>
    <property type="project" value="UniProtKB-SubCell"/>
</dbReference>
<evidence type="ECO:0000256" key="6">
    <source>
        <dbReference type="ARBA" id="ARBA00022989"/>
    </source>
</evidence>
<evidence type="ECO:0000256" key="5">
    <source>
        <dbReference type="ARBA" id="ARBA00022927"/>
    </source>
</evidence>
<dbReference type="HOGENOM" id="CLU_047877_2_0_1"/>
<dbReference type="Pfam" id="PF03878">
    <property type="entry name" value="YIF1"/>
    <property type="match status" value="1"/>
</dbReference>
<keyword evidence="4 9" id="KW-0256">Endoplasmic reticulum</keyword>
<feature type="compositionally biased region" description="Pro residues" evidence="10">
    <location>
        <begin position="9"/>
        <end position="30"/>
    </location>
</feature>
<feature type="transmembrane region" description="Helical" evidence="9">
    <location>
        <begin position="251"/>
        <end position="275"/>
    </location>
</feature>
<dbReference type="EMBL" id="KN824325">
    <property type="protein sequence ID" value="KIM24314.1"/>
    <property type="molecule type" value="Genomic_DNA"/>
</dbReference>
<dbReference type="GO" id="GO:0006888">
    <property type="term" value="P:endoplasmic reticulum to Golgi vesicle-mediated transport"/>
    <property type="evidence" value="ECO:0007669"/>
    <property type="project" value="UniProtKB-UniRule"/>
</dbReference>
<evidence type="ECO:0000256" key="9">
    <source>
        <dbReference type="RuleBase" id="RU368073"/>
    </source>
</evidence>
<gene>
    <name evidence="11" type="ORF">M408DRAFT_234514</name>
</gene>
<comment type="similarity">
    <text evidence="1 9">Belongs to the YIF1 family.</text>
</comment>
<reference evidence="11 12" key="1">
    <citation type="submission" date="2014-04" db="EMBL/GenBank/DDBJ databases">
        <authorList>
            <consortium name="DOE Joint Genome Institute"/>
            <person name="Kuo A."/>
            <person name="Zuccaro A."/>
            <person name="Kohler A."/>
            <person name="Nagy L.G."/>
            <person name="Floudas D."/>
            <person name="Copeland A."/>
            <person name="Barry K.W."/>
            <person name="Cichocki N."/>
            <person name="Veneault-Fourrey C."/>
            <person name="LaButti K."/>
            <person name="Lindquist E.A."/>
            <person name="Lipzen A."/>
            <person name="Lundell T."/>
            <person name="Morin E."/>
            <person name="Murat C."/>
            <person name="Sun H."/>
            <person name="Tunlid A."/>
            <person name="Henrissat B."/>
            <person name="Grigoriev I.V."/>
            <person name="Hibbett D.S."/>
            <person name="Martin F."/>
            <person name="Nordberg H.P."/>
            <person name="Cantor M.N."/>
            <person name="Hua S.X."/>
        </authorList>
    </citation>
    <scope>NUCLEOTIDE SEQUENCE [LARGE SCALE GENOMIC DNA]</scope>
    <source>
        <strain evidence="11 12">MAFF 305830</strain>
    </source>
</reference>
<keyword evidence="5 9" id="KW-0653">Protein transport</keyword>
<dbReference type="GO" id="GO:0005789">
    <property type="term" value="C:endoplasmic reticulum membrane"/>
    <property type="evidence" value="ECO:0007669"/>
    <property type="project" value="UniProtKB-SubCell"/>
</dbReference>
<dbReference type="AlphaFoldDB" id="A0A0C3AWF3"/>
<dbReference type="OrthoDB" id="337750at2759"/>
<keyword evidence="6 9" id="KW-1133">Transmembrane helix</keyword>
<evidence type="ECO:0000256" key="3">
    <source>
        <dbReference type="ARBA" id="ARBA00022692"/>
    </source>
</evidence>
<evidence type="ECO:0000256" key="8">
    <source>
        <dbReference type="ARBA" id="ARBA00023136"/>
    </source>
</evidence>
<evidence type="ECO:0000256" key="10">
    <source>
        <dbReference type="SAM" id="MobiDB-lite"/>
    </source>
</evidence>
<feature type="region of interest" description="Disordered" evidence="10">
    <location>
        <begin position="1"/>
        <end position="78"/>
    </location>
</feature>
<evidence type="ECO:0000256" key="7">
    <source>
        <dbReference type="ARBA" id="ARBA00023034"/>
    </source>
</evidence>
<dbReference type="GO" id="GO:0005793">
    <property type="term" value="C:endoplasmic reticulum-Golgi intermediate compartment"/>
    <property type="evidence" value="ECO:0007669"/>
    <property type="project" value="UniProtKB-UniRule"/>
</dbReference>
<feature type="transmembrane region" description="Helical" evidence="9">
    <location>
        <begin position="314"/>
        <end position="336"/>
    </location>
</feature>
<protein>
    <recommendedName>
        <fullName evidence="9">Protein YIF1</fullName>
    </recommendedName>
</protein>
<evidence type="ECO:0000313" key="12">
    <source>
        <dbReference type="Proteomes" id="UP000054097"/>
    </source>
</evidence>
<organism evidence="11 12">
    <name type="scientific">Serendipita vermifera MAFF 305830</name>
    <dbReference type="NCBI Taxonomy" id="933852"/>
    <lineage>
        <taxon>Eukaryota</taxon>
        <taxon>Fungi</taxon>
        <taxon>Dikarya</taxon>
        <taxon>Basidiomycota</taxon>
        <taxon>Agaricomycotina</taxon>
        <taxon>Agaricomycetes</taxon>
        <taxon>Sebacinales</taxon>
        <taxon>Serendipitaceae</taxon>
        <taxon>Serendipita</taxon>
    </lineage>
</organism>
<evidence type="ECO:0000256" key="1">
    <source>
        <dbReference type="ARBA" id="ARBA00009727"/>
    </source>
</evidence>
<evidence type="ECO:0000256" key="2">
    <source>
        <dbReference type="ARBA" id="ARBA00022448"/>
    </source>
</evidence>
<comment type="subcellular location">
    <subcellularLocation>
        <location evidence="9">Endoplasmic reticulum membrane</location>
        <topology evidence="9">Multi-pass membrane protein</topology>
    </subcellularLocation>
    <subcellularLocation>
        <location evidence="9">Golgi apparatus membrane</location>
        <topology evidence="9">Multi-pass membrane protein</topology>
    </subcellularLocation>
</comment>
<keyword evidence="3 9" id="KW-0812">Transmembrane</keyword>
<dbReference type="GO" id="GO:0015031">
    <property type="term" value="P:protein transport"/>
    <property type="evidence" value="ECO:0007669"/>
    <property type="project" value="UniProtKB-KW"/>
</dbReference>
<evidence type="ECO:0000313" key="11">
    <source>
        <dbReference type="EMBL" id="KIM24314.1"/>
    </source>
</evidence>
<comment type="function">
    <text evidence="9">Has a role in transport between endoplasmic reticulum and Golgi.</text>
</comment>